<name>A0ABT5HTY8_9CAUL</name>
<feature type="region of interest" description="Disordered" evidence="1">
    <location>
        <begin position="150"/>
        <end position="179"/>
    </location>
</feature>
<feature type="compositionally biased region" description="Basic and acidic residues" evidence="1">
    <location>
        <begin position="153"/>
        <end position="179"/>
    </location>
</feature>
<gene>
    <name evidence="3" type="ORF">PQU92_09640</name>
</gene>
<keyword evidence="2" id="KW-1133">Transmembrane helix</keyword>
<accession>A0ABT5HTY8</accession>
<dbReference type="Proteomes" id="UP001214854">
    <property type="component" value="Unassembled WGS sequence"/>
</dbReference>
<evidence type="ECO:0000313" key="3">
    <source>
        <dbReference type="EMBL" id="MDC7683538.1"/>
    </source>
</evidence>
<keyword evidence="4" id="KW-1185">Reference proteome</keyword>
<reference evidence="3 4" key="1">
    <citation type="submission" date="2023-01" db="EMBL/GenBank/DDBJ databases">
        <title>Novel species of the genus Asticcacaulis isolated from rivers.</title>
        <authorList>
            <person name="Lu H."/>
        </authorList>
    </citation>
    <scope>NUCLEOTIDE SEQUENCE [LARGE SCALE GENOMIC DNA]</scope>
    <source>
        <strain evidence="3 4">BYS171W</strain>
    </source>
</reference>
<evidence type="ECO:0000256" key="2">
    <source>
        <dbReference type="SAM" id="Phobius"/>
    </source>
</evidence>
<feature type="transmembrane region" description="Helical" evidence="2">
    <location>
        <begin position="12"/>
        <end position="33"/>
    </location>
</feature>
<sequence length="219" mass="23834">MTRRKAGTGRWLWGTGVALGVHALFLLVLWLSAPVPEDAVPEPVPVELWYLPQLESPPKLEAVPERSEAPPSPTKARPRPAVIHPVPVIDSPVPESLPISPSPPAPPKAEAGASGTGVTPRAYPEGGDKGRAGLTRALLKRDLCIQQRNAGKPMDKDCPVSPPRDIDLPNKPPENRPTKLCLAERERQWDKYRNGTGAYPGLNDLINGKKKCRQGWDDD</sequence>
<feature type="region of interest" description="Disordered" evidence="1">
    <location>
        <begin position="92"/>
        <end position="129"/>
    </location>
</feature>
<dbReference type="RefSeq" id="WP_272748003.1">
    <property type="nucleotide sequence ID" value="NZ_JAQQKX010000006.1"/>
</dbReference>
<evidence type="ECO:0000313" key="4">
    <source>
        <dbReference type="Proteomes" id="UP001214854"/>
    </source>
</evidence>
<evidence type="ECO:0000256" key="1">
    <source>
        <dbReference type="SAM" id="MobiDB-lite"/>
    </source>
</evidence>
<dbReference type="EMBL" id="JAQQKX010000006">
    <property type="protein sequence ID" value="MDC7683538.1"/>
    <property type="molecule type" value="Genomic_DNA"/>
</dbReference>
<keyword evidence="2" id="KW-0472">Membrane</keyword>
<proteinExistence type="predicted"/>
<feature type="region of interest" description="Disordered" evidence="1">
    <location>
        <begin position="59"/>
        <end position="80"/>
    </location>
</feature>
<keyword evidence="2" id="KW-0812">Transmembrane</keyword>
<comment type="caution">
    <text evidence="3">The sequence shown here is derived from an EMBL/GenBank/DDBJ whole genome shotgun (WGS) entry which is preliminary data.</text>
</comment>
<organism evidence="3 4">
    <name type="scientific">Asticcacaulis aquaticus</name>
    <dbReference type="NCBI Taxonomy" id="2984212"/>
    <lineage>
        <taxon>Bacteria</taxon>
        <taxon>Pseudomonadati</taxon>
        <taxon>Pseudomonadota</taxon>
        <taxon>Alphaproteobacteria</taxon>
        <taxon>Caulobacterales</taxon>
        <taxon>Caulobacteraceae</taxon>
        <taxon>Asticcacaulis</taxon>
    </lineage>
</organism>
<protein>
    <submittedName>
        <fullName evidence="3">Uncharacterized protein</fullName>
    </submittedName>
</protein>